<evidence type="ECO:0000256" key="1">
    <source>
        <dbReference type="SAM" id="Phobius"/>
    </source>
</evidence>
<evidence type="ECO:0000313" key="2">
    <source>
        <dbReference type="EMBL" id="WVZ07649.1"/>
    </source>
</evidence>
<reference evidence="2 3" key="1">
    <citation type="journal article" date="2023" name="Life. Sci Alliance">
        <title>Evolutionary insights into 3D genome organization and epigenetic landscape of Vigna mungo.</title>
        <authorList>
            <person name="Junaid A."/>
            <person name="Singh B."/>
            <person name="Bhatia S."/>
        </authorList>
    </citation>
    <scope>NUCLEOTIDE SEQUENCE [LARGE SCALE GENOMIC DNA]</scope>
    <source>
        <strain evidence="2">Urdbean</strain>
    </source>
</reference>
<name>A0AAQ3NCT3_VIGMU</name>
<keyword evidence="1" id="KW-0812">Transmembrane</keyword>
<keyword evidence="3" id="KW-1185">Reference proteome</keyword>
<dbReference type="Proteomes" id="UP001374535">
    <property type="component" value="Chromosome 6"/>
</dbReference>
<evidence type="ECO:0000313" key="3">
    <source>
        <dbReference type="Proteomes" id="UP001374535"/>
    </source>
</evidence>
<organism evidence="2 3">
    <name type="scientific">Vigna mungo</name>
    <name type="common">Black gram</name>
    <name type="synonym">Phaseolus mungo</name>
    <dbReference type="NCBI Taxonomy" id="3915"/>
    <lineage>
        <taxon>Eukaryota</taxon>
        <taxon>Viridiplantae</taxon>
        <taxon>Streptophyta</taxon>
        <taxon>Embryophyta</taxon>
        <taxon>Tracheophyta</taxon>
        <taxon>Spermatophyta</taxon>
        <taxon>Magnoliopsida</taxon>
        <taxon>eudicotyledons</taxon>
        <taxon>Gunneridae</taxon>
        <taxon>Pentapetalae</taxon>
        <taxon>rosids</taxon>
        <taxon>fabids</taxon>
        <taxon>Fabales</taxon>
        <taxon>Fabaceae</taxon>
        <taxon>Papilionoideae</taxon>
        <taxon>50 kb inversion clade</taxon>
        <taxon>NPAAA clade</taxon>
        <taxon>indigoferoid/millettioid clade</taxon>
        <taxon>Phaseoleae</taxon>
        <taxon>Vigna</taxon>
    </lineage>
</organism>
<keyword evidence="1" id="KW-1133">Transmembrane helix</keyword>
<protein>
    <submittedName>
        <fullName evidence="2">Uncharacterized protein</fullName>
    </submittedName>
</protein>
<accession>A0AAQ3NCT3</accession>
<gene>
    <name evidence="2" type="ORF">V8G54_020995</name>
</gene>
<feature type="non-terminal residue" evidence="2">
    <location>
        <position position="101"/>
    </location>
</feature>
<keyword evidence="1" id="KW-0472">Membrane</keyword>
<proteinExistence type="predicted"/>
<feature type="transmembrane region" description="Helical" evidence="1">
    <location>
        <begin position="66"/>
        <end position="87"/>
    </location>
</feature>
<dbReference type="AlphaFoldDB" id="A0AAQ3NCT3"/>
<sequence length="101" mass="12172">MLIWYLSELEAQEPRHVSHGHGVEVSASFKGPRSLVFFLGSIKRLTCRTCSRLSCYYYYYYYKDNYTYTIFFLHLNIIYLCVILLLVQNYSTINNNNYKYY</sequence>
<dbReference type="EMBL" id="CP144695">
    <property type="protein sequence ID" value="WVZ07649.1"/>
    <property type="molecule type" value="Genomic_DNA"/>
</dbReference>